<keyword evidence="2" id="KW-1185">Reference proteome</keyword>
<dbReference type="Gene3D" id="3.40.50.1820">
    <property type="entry name" value="alpha/beta hydrolase"/>
    <property type="match status" value="1"/>
</dbReference>
<dbReference type="EMBL" id="JAQQWM010000004">
    <property type="protein sequence ID" value="KAK8068057.1"/>
    <property type="molecule type" value="Genomic_DNA"/>
</dbReference>
<sequence>MTDFAFNSGEKLDAPLELHYQILGQLWVAPDGSGRTSAVLILHGTTQSSDQYFLKALAAQLFSLGQALDARSAFPCSRTVLVMTAPLNPSRSNSNESMAAPSRRGKKAMAMRAGYYLMRLMFTAPVSMVDQYSAQSAADGSVKGELDHEPGDL</sequence>
<gene>
    <name evidence="1" type="ORF">PG996_007169</name>
</gene>
<reference evidence="1 2" key="1">
    <citation type="submission" date="2023-01" db="EMBL/GenBank/DDBJ databases">
        <title>Analysis of 21 Apiospora genomes using comparative genomics revels a genus with tremendous synthesis potential of carbohydrate active enzymes and secondary metabolites.</title>
        <authorList>
            <person name="Sorensen T."/>
        </authorList>
    </citation>
    <scope>NUCLEOTIDE SEQUENCE [LARGE SCALE GENOMIC DNA]</scope>
    <source>
        <strain evidence="1 2">CBS 83171</strain>
    </source>
</reference>
<comment type="caution">
    <text evidence="1">The sequence shown here is derived from an EMBL/GenBank/DDBJ whole genome shotgun (WGS) entry which is preliminary data.</text>
</comment>
<evidence type="ECO:0000313" key="1">
    <source>
        <dbReference type="EMBL" id="KAK8068057.1"/>
    </source>
</evidence>
<protein>
    <submittedName>
        <fullName evidence="1">Uncharacterized protein</fullName>
    </submittedName>
</protein>
<evidence type="ECO:0000313" key="2">
    <source>
        <dbReference type="Proteomes" id="UP001446871"/>
    </source>
</evidence>
<organism evidence="1 2">
    <name type="scientific">Apiospora saccharicola</name>
    <dbReference type="NCBI Taxonomy" id="335842"/>
    <lineage>
        <taxon>Eukaryota</taxon>
        <taxon>Fungi</taxon>
        <taxon>Dikarya</taxon>
        <taxon>Ascomycota</taxon>
        <taxon>Pezizomycotina</taxon>
        <taxon>Sordariomycetes</taxon>
        <taxon>Xylariomycetidae</taxon>
        <taxon>Amphisphaeriales</taxon>
        <taxon>Apiosporaceae</taxon>
        <taxon>Apiospora</taxon>
    </lineage>
</organism>
<dbReference type="Proteomes" id="UP001446871">
    <property type="component" value="Unassembled WGS sequence"/>
</dbReference>
<name>A0ABR1VA16_9PEZI</name>
<accession>A0ABR1VA16</accession>
<proteinExistence type="predicted"/>
<dbReference type="InterPro" id="IPR029058">
    <property type="entry name" value="AB_hydrolase_fold"/>
</dbReference>